<dbReference type="Proteomes" id="UP001147760">
    <property type="component" value="Unassembled WGS sequence"/>
</dbReference>
<evidence type="ECO:0000256" key="7">
    <source>
        <dbReference type="ARBA" id="ARBA00023033"/>
    </source>
</evidence>
<evidence type="ECO:0000256" key="1">
    <source>
        <dbReference type="ARBA" id="ARBA00001971"/>
    </source>
</evidence>
<evidence type="ECO:0000313" key="11">
    <source>
        <dbReference type="EMBL" id="KAJ5470143.1"/>
    </source>
</evidence>
<dbReference type="GO" id="GO:0005506">
    <property type="term" value="F:iron ion binding"/>
    <property type="evidence" value="ECO:0007669"/>
    <property type="project" value="InterPro"/>
</dbReference>
<comment type="cofactor">
    <cofactor evidence="1 8">
        <name>heme</name>
        <dbReference type="ChEBI" id="CHEBI:30413"/>
    </cofactor>
</comment>
<evidence type="ECO:0000256" key="9">
    <source>
        <dbReference type="RuleBase" id="RU000461"/>
    </source>
</evidence>
<name>A0A9W9WMD1_9EURO</name>
<keyword evidence="6 8" id="KW-0408">Iron</keyword>
<evidence type="ECO:0000256" key="2">
    <source>
        <dbReference type="ARBA" id="ARBA00010617"/>
    </source>
</evidence>
<evidence type="ECO:0000256" key="3">
    <source>
        <dbReference type="ARBA" id="ARBA00022617"/>
    </source>
</evidence>
<dbReference type="InterPro" id="IPR050121">
    <property type="entry name" value="Cytochrome_P450_monoxygenase"/>
</dbReference>
<reference evidence="11" key="2">
    <citation type="journal article" date="2023" name="IMA Fungus">
        <title>Comparative genomic study of the Penicillium genus elucidates a diverse pangenome and 15 lateral gene transfer events.</title>
        <authorList>
            <person name="Petersen C."/>
            <person name="Sorensen T."/>
            <person name="Nielsen M.R."/>
            <person name="Sondergaard T.E."/>
            <person name="Sorensen J.L."/>
            <person name="Fitzpatrick D.A."/>
            <person name="Frisvad J.C."/>
            <person name="Nielsen K.L."/>
        </authorList>
    </citation>
    <scope>NUCLEOTIDE SEQUENCE</scope>
    <source>
        <strain evidence="11">IBT 17660</strain>
    </source>
</reference>
<keyword evidence="5 9" id="KW-0560">Oxidoreductase</keyword>
<protein>
    <submittedName>
        <fullName evidence="11">Cytochrome P450</fullName>
    </submittedName>
</protein>
<dbReference type="GO" id="GO:0043386">
    <property type="term" value="P:mycotoxin biosynthetic process"/>
    <property type="evidence" value="ECO:0007669"/>
    <property type="project" value="UniProtKB-ARBA"/>
</dbReference>
<dbReference type="PANTHER" id="PTHR24305:SF230">
    <property type="entry name" value="P450, PUTATIVE (EUROFUNG)-RELATED"/>
    <property type="match status" value="1"/>
</dbReference>
<keyword evidence="10" id="KW-0812">Transmembrane</keyword>
<dbReference type="SUPFAM" id="SSF48264">
    <property type="entry name" value="Cytochrome P450"/>
    <property type="match status" value="1"/>
</dbReference>
<feature type="binding site" description="axial binding residue" evidence="8">
    <location>
        <position position="446"/>
    </location>
    <ligand>
        <name>heme</name>
        <dbReference type="ChEBI" id="CHEBI:30413"/>
    </ligand>
    <ligandPart>
        <name>Fe</name>
        <dbReference type="ChEBI" id="CHEBI:18248"/>
    </ligandPart>
</feature>
<keyword evidence="3 8" id="KW-0349">Heme</keyword>
<accession>A0A9W9WMD1</accession>
<dbReference type="Gene3D" id="1.10.630.10">
    <property type="entry name" value="Cytochrome P450"/>
    <property type="match status" value="1"/>
</dbReference>
<dbReference type="InterPro" id="IPR017972">
    <property type="entry name" value="Cyt_P450_CS"/>
</dbReference>
<evidence type="ECO:0000256" key="8">
    <source>
        <dbReference type="PIRSR" id="PIRSR602401-1"/>
    </source>
</evidence>
<evidence type="ECO:0000256" key="4">
    <source>
        <dbReference type="ARBA" id="ARBA00022723"/>
    </source>
</evidence>
<keyword evidence="4 8" id="KW-0479">Metal-binding</keyword>
<keyword evidence="7 9" id="KW-0503">Monooxygenase</keyword>
<keyword evidence="10" id="KW-1133">Transmembrane helix</keyword>
<evidence type="ECO:0000313" key="12">
    <source>
        <dbReference type="Proteomes" id="UP001147760"/>
    </source>
</evidence>
<reference evidence="11" key="1">
    <citation type="submission" date="2022-12" db="EMBL/GenBank/DDBJ databases">
        <authorList>
            <person name="Petersen C."/>
        </authorList>
    </citation>
    <scope>NUCLEOTIDE SEQUENCE</scope>
    <source>
        <strain evidence="11">IBT 17660</strain>
    </source>
</reference>
<organism evidence="11 12">
    <name type="scientific">Penicillium desertorum</name>
    <dbReference type="NCBI Taxonomy" id="1303715"/>
    <lineage>
        <taxon>Eukaryota</taxon>
        <taxon>Fungi</taxon>
        <taxon>Dikarya</taxon>
        <taxon>Ascomycota</taxon>
        <taxon>Pezizomycotina</taxon>
        <taxon>Eurotiomycetes</taxon>
        <taxon>Eurotiomycetidae</taxon>
        <taxon>Eurotiales</taxon>
        <taxon>Aspergillaceae</taxon>
        <taxon>Penicillium</taxon>
    </lineage>
</organism>
<feature type="transmembrane region" description="Helical" evidence="10">
    <location>
        <begin position="12"/>
        <end position="31"/>
    </location>
</feature>
<evidence type="ECO:0000256" key="6">
    <source>
        <dbReference type="ARBA" id="ARBA00023004"/>
    </source>
</evidence>
<dbReference type="PROSITE" id="PS00086">
    <property type="entry name" value="CYTOCHROME_P450"/>
    <property type="match status" value="1"/>
</dbReference>
<proteinExistence type="inferred from homology"/>
<dbReference type="PANTHER" id="PTHR24305">
    <property type="entry name" value="CYTOCHROME P450"/>
    <property type="match status" value="1"/>
</dbReference>
<dbReference type="OrthoDB" id="1470350at2759"/>
<dbReference type="FunFam" id="1.10.630.10:FF:000047">
    <property type="entry name" value="Cytochrome P450 monooxygenase"/>
    <property type="match status" value="1"/>
</dbReference>
<dbReference type="InterPro" id="IPR001128">
    <property type="entry name" value="Cyt_P450"/>
</dbReference>
<comment type="similarity">
    <text evidence="2 9">Belongs to the cytochrome P450 family.</text>
</comment>
<dbReference type="AlphaFoldDB" id="A0A9W9WMD1"/>
<dbReference type="EMBL" id="JAPWDO010000005">
    <property type="protein sequence ID" value="KAJ5470143.1"/>
    <property type="molecule type" value="Genomic_DNA"/>
</dbReference>
<sequence>MHDSRFEYTWGNVAVVILILTILIPVLRVFYNLFFHPLRKFPGPLLWRASIIPSMNALARGKLAHAVAGLHEQYGHVVRIAPNEISFTEPHAWKDICGHRIGANKGNEEIGKYQLFYRCLTKPTNIINALKHEHAPLRRQLAHGFSDRIMRAQEPDMKKYIDLLIRRLHEKGTDPITGQLNPLDMASWYNYTTFDIIGDLAFGESFDCLQDSSYHPWVKIIFESLREVAYIRALTLTGLGVIAEWALAMVGKARADNMELVTQKVFRRMETRSDRDDLVAGLLKKKDELGLTMDELTSNCFILIGAGSETTATSLSGTTYFLLTNPEALRKVTEEVRSRFHNEDEITLTSVADLHYMLACINESLRRYPPVPSGMPRLVPQGGATIAGHYVPENTITAIPQFAMNHSKQHFTDPWEYRPERYLGDPKYANDKLDVVQPFSFGPRNCIGRNLAISEMRLILARVLFNFDLLPGVGLDKWYHGQLVYSIWDKASLQVYMKPVQR</sequence>
<evidence type="ECO:0000256" key="10">
    <source>
        <dbReference type="SAM" id="Phobius"/>
    </source>
</evidence>
<dbReference type="GO" id="GO:0004497">
    <property type="term" value="F:monooxygenase activity"/>
    <property type="evidence" value="ECO:0007669"/>
    <property type="project" value="UniProtKB-KW"/>
</dbReference>
<dbReference type="InterPro" id="IPR002401">
    <property type="entry name" value="Cyt_P450_E_grp-I"/>
</dbReference>
<keyword evidence="10" id="KW-0472">Membrane</keyword>
<gene>
    <name evidence="11" type="ORF">N7530_007500</name>
</gene>
<dbReference type="PRINTS" id="PR00385">
    <property type="entry name" value="P450"/>
</dbReference>
<evidence type="ECO:0000256" key="5">
    <source>
        <dbReference type="ARBA" id="ARBA00023002"/>
    </source>
</evidence>
<dbReference type="GO" id="GO:0016705">
    <property type="term" value="F:oxidoreductase activity, acting on paired donors, with incorporation or reduction of molecular oxygen"/>
    <property type="evidence" value="ECO:0007669"/>
    <property type="project" value="InterPro"/>
</dbReference>
<dbReference type="PRINTS" id="PR00463">
    <property type="entry name" value="EP450I"/>
</dbReference>
<dbReference type="CDD" id="cd11058">
    <property type="entry name" value="CYP60B-like"/>
    <property type="match status" value="1"/>
</dbReference>
<dbReference type="Pfam" id="PF00067">
    <property type="entry name" value="p450"/>
    <property type="match status" value="1"/>
</dbReference>
<comment type="caution">
    <text evidence="11">The sequence shown here is derived from an EMBL/GenBank/DDBJ whole genome shotgun (WGS) entry which is preliminary data.</text>
</comment>
<dbReference type="InterPro" id="IPR036396">
    <property type="entry name" value="Cyt_P450_sf"/>
</dbReference>
<keyword evidence="12" id="KW-1185">Reference proteome</keyword>
<dbReference type="GO" id="GO:0020037">
    <property type="term" value="F:heme binding"/>
    <property type="evidence" value="ECO:0007669"/>
    <property type="project" value="InterPro"/>
</dbReference>